<feature type="compositionally biased region" description="Basic residues" evidence="1">
    <location>
        <begin position="200"/>
        <end position="217"/>
    </location>
</feature>
<feature type="region of interest" description="Disordered" evidence="1">
    <location>
        <begin position="1"/>
        <end position="39"/>
    </location>
</feature>
<name>A0A6J4KRU7_9BACT</name>
<dbReference type="EMBL" id="CADCTU010000372">
    <property type="protein sequence ID" value="CAA9313452.1"/>
    <property type="molecule type" value="Genomic_DNA"/>
</dbReference>
<feature type="compositionally biased region" description="Basic residues" evidence="1">
    <location>
        <begin position="263"/>
        <end position="276"/>
    </location>
</feature>
<evidence type="ECO:0000313" key="2">
    <source>
        <dbReference type="EMBL" id="CAA9313452.1"/>
    </source>
</evidence>
<feature type="compositionally biased region" description="Basic residues" evidence="1">
    <location>
        <begin position="138"/>
        <end position="157"/>
    </location>
</feature>
<feature type="compositionally biased region" description="Basic residues" evidence="1">
    <location>
        <begin position="67"/>
        <end position="85"/>
    </location>
</feature>
<feature type="non-terminal residue" evidence="2">
    <location>
        <position position="329"/>
    </location>
</feature>
<reference evidence="2" key="1">
    <citation type="submission" date="2020-02" db="EMBL/GenBank/DDBJ databases">
        <authorList>
            <person name="Meier V. D."/>
        </authorList>
    </citation>
    <scope>NUCLEOTIDE SEQUENCE</scope>
    <source>
        <strain evidence="2">AVDCRST_MAG11</strain>
    </source>
</reference>
<proteinExistence type="predicted"/>
<dbReference type="AlphaFoldDB" id="A0A6J4KRU7"/>
<feature type="compositionally biased region" description="Basic and acidic residues" evidence="1">
    <location>
        <begin position="218"/>
        <end position="227"/>
    </location>
</feature>
<evidence type="ECO:0000256" key="1">
    <source>
        <dbReference type="SAM" id="MobiDB-lite"/>
    </source>
</evidence>
<feature type="compositionally biased region" description="Low complexity" evidence="1">
    <location>
        <begin position="280"/>
        <end position="315"/>
    </location>
</feature>
<organism evidence="2">
    <name type="scientific">uncultured Gemmatimonadaceae bacterium</name>
    <dbReference type="NCBI Taxonomy" id="246130"/>
    <lineage>
        <taxon>Bacteria</taxon>
        <taxon>Pseudomonadati</taxon>
        <taxon>Gemmatimonadota</taxon>
        <taxon>Gemmatimonadia</taxon>
        <taxon>Gemmatimonadales</taxon>
        <taxon>Gemmatimonadaceae</taxon>
        <taxon>environmental samples</taxon>
    </lineage>
</organism>
<feature type="region of interest" description="Disordered" evidence="1">
    <location>
        <begin position="67"/>
        <end position="329"/>
    </location>
</feature>
<feature type="non-terminal residue" evidence="2">
    <location>
        <position position="1"/>
    </location>
</feature>
<gene>
    <name evidence="2" type="ORF">AVDCRST_MAG11-1643</name>
</gene>
<accession>A0A6J4KRU7</accession>
<feature type="compositionally biased region" description="Basic and acidic residues" evidence="1">
    <location>
        <begin position="115"/>
        <end position="126"/>
    </location>
</feature>
<feature type="compositionally biased region" description="Basic residues" evidence="1">
    <location>
        <begin position="231"/>
        <end position="242"/>
    </location>
</feature>
<protein>
    <submittedName>
        <fullName evidence="2">Uncharacterized protein</fullName>
    </submittedName>
</protein>
<feature type="compositionally biased region" description="Basic residues" evidence="1">
    <location>
        <begin position="1"/>
        <end position="10"/>
    </location>
</feature>
<sequence length="329" mass="35880">ADLRARHRGDPRRDGGVPPRGARGGRRERRAGGRGGARAEDLDVLALVREAVSGDAAARVRRLRRRRVGRRRARAGVRVARRRARARVDRRLDARRHRDGRGGPGVRAARAARGARGEAHARERRAPHPPAQQLLGQARRHARPRRHRGVGHGRLRARGSPGAARRARDDRRVGGVPGALDRAGGGRVRRPGGRAPAPQHGHRLRAPRRRGAPRRRHPAADRARDDLAPLPRRRHRPLRLGAHRGDGRAGARQGRRGRDPHGRGARPRPRHRRQGRGRGAARAVPRGAPRAAARRCAAGDAPAAPRRVHAAAAPQHARRGGGRGAPRAV</sequence>